<feature type="non-terminal residue" evidence="2">
    <location>
        <position position="1"/>
    </location>
</feature>
<name>A0A813LSV5_POLGL</name>
<evidence type="ECO:0000313" key="2">
    <source>
        <dbReference type="EMBL" id="CAE8737191.1"/>
    </source>
</evidence>
<reference evidence="2" key="1">
    <citation type="submission" date="2021-02" db="EMBL/GenBank/DDBJ databases">
        <authorList>
            <person name="Dougan E. K."/>
            <person name="Rhodes N."/>
            <person name="Thang M."/>
            <person name="Chan C."/>
        </authorList>
    </citation>
    <scope>NUCLEOTIDE SEQUENCE</scope>
</reference>
<sequence>VHAGTWLPSMALFESCVGRPSYGCHASLARPDADEDEDYDEVLSLEADEESSEDVEMEAFQFVHLACNFARTVLDQGIELEVQQFAEEFRETGSFVGQDEETAEPCAPWQLQASVGEAWLTPRSSEGPLSKLQDEQSPPESRVKKPIRHGRRVIGGVVRKPKLSEEFLMTTHTSSSRDGEPMWTMVGSPAGSLRRRAKEFRIGSDDSGFEESAISSKGMSHSFSAMALDLGGQVAGGPLSSRSTTSMGSRSSSVGALQAIKASKSGKQAGLLPHLTKQSSSGNWSIGHAASVSTLRPTRAWAPTMSLG</sequence>
<organism evidence="2 3">
    <name type="scientific">Polarella glacialis</name>
    <name type="common">Dinoflagellate</name>
    <dbReference type="NCBI Taxonomy" id="89957"/>
    <lineage>
        <taxon>Eukaryota</taxon>
        <taxon>Sar</taxon>
        <taxon>Alveolata</taxon>
        <taxon>Dinophyceae</taxon>
        <taxon>Suessiales</taxon>
        <taxon>Suessiaceae</taxon>
        <taxon>Polarella</taxon>
    </lineage>
</organism>
<dbReference type="EMBL" id="CAJNNW010036742">
    <property type="protein sequence ID" value="CAE8737191.1"/>
    <property type="molecule type" value="Genomic_DNA"/>
</dbReference>
<evidence type="ECO:0000313" key="3">
    <source>
        <dbReference type="Proteomes" id="UP000626109"/>
    </source>
</evidence>
<dbReference type="Proteomes" id="UP000626109">
    <property type="component" value="Unassembled WGS sequence"/>
</dbReference>
<proteinExistence type="predicted"/>
<dbReference type="AlphaFoldDB" id="A0A813LSV5"/>
<comment type="caution">
    <text evidence="2">The sequence shown here is derived from an EMBL/GenBank/DDBJ whole genome shotgun (WGS) entry which is preliminary data.</text>
</comment>
<accession>A0A813LSV5</accession>
<feature type="compositionally biased region" description="Low complexity" evidence="1">
    <location>
        <begin position="240"/>
        <end position="253"/>
    </location>
</feature>
<gene>
    <name evidence="2" type="ORF">PGLA2088_LOCUS48652</name>
</gene>
<feature type="region of interest" description="Disordered" evidence="1">
    <location>
        <begin position="237"/>
        <end position="256"/>
    </location>
</feature>
<protein>
    <submittedName>
        <fullName evidence="2">Uncharacterized protein</fullName>
    </submittedName>
</protein>
<feature type="region of interest" description="Disordered" evidence="1">
    <location>
        <begin position="122"/>
        <end position="146"/>
    </location>
</feature>
<evidence type="ECO:0000256" key="1">
    <source>
        <dbReference type="SAM" id="MobiDB-lite"/>
    </source>
</evidence>